<dbReference type="GO" id="GO:0005886">
    <property type="term" value="C:plasma membrane"/>
    <property type="evidence" value="ECO:0007669"/>
    <property type="project" value="TreeGrafter"/>
</dbReference>
<sequence length="394" mass="44257">MTQISLFFPARSQINTLYQVSRPKMELITIKGISLGTVLIISLILGLAPLKFAAFAQTTLNVKRRQLYRRLISFLSCFGGGVFLAASLLDLLPDVRVVFEDIKHEFNIETNFPLVEFVVSIGFFIVFIIEQVVLAYKENSEQITPSERERLISQPVSSYNSIDDGSFAAPTSINKTVEGEHDHSSLILSLHEDPSSHSTLRTMILLTALSLHSIFEGLAIGLQSVVQSLLQLLLAVVIHKGIIALSLGVNLTQRCTSIRSSVMFTCTHLFKFTTRVYLENKMNARFQVFELSLEGRQVEEAVASIFHTLIFHRSLGKFHYKQEASYSVGSIGYEDTDCDFLDFTYVRCSSDELDKKCEKGYSVVLRCAAQYGWDSQRADFARVFSEEARTLVVS</sequence>
<dbReference type="InterPro" id="IPR003689">
    <property type="entry name" value="ZIP"/>
</dbReference>
<dbReference type="eggNOG" id="KOG1558">
    <property type="taxonomic scope" value="Eukaryota"/>
</dbReference>
<evidence type="ECO:0000256" key="1">
    <source>
        <dbReference type="ARBA" id="ARBA00004141"/>
    </source>
</evidence>
<reference evidence="7" key="1">
    <citation type="submission" date="2011-05" db="EMBL/GenBank/DDBJ databases">
        <authorList>
            <person name="Richards S.R."/>
            <person name="Qu J."/>
            <person name="Jiang H."/>
            <person name="Jhangiani S.N."/>
            <person name="Agravi P."/>
            <person name="Goodspeed R."/>
            <person name="Gross S."/>
            <person name="Mandapat C."/>
            <person name="Jackson L."/>
            <person name="Mathew T."/>
            <person name="Pu L."/>
            <person name="Thornton R."/>
            <person name="Saada N."/>
            <person name="Wilczek-Boney K.B."/>
            <person name="Lee S."/>
            <person name="Kovar C."/>
            <person name="Wu Y."/>
            <person name="Scherer S.E."/>
            <person name="Worley K.C."/>
            <person name="Muzny D.M."/>
            <person name="Gibbs R."/>
        </authorList>
    </citation>
    <scope>NUCLEOTIDE SEQUENCE</scope>
    <source>
        <strain evidence="7">Brora</strain>
    </source>
</reference>
<feature type="transmembrane region" description="Helical" evidence="5">
    <location>
        <begin position="204"/>
        <end position="226"/>
    </location>
</feature>
<feature type="transmembrane region" description="Helical" evidence="5">
    <location>
        <begin position="28"/>
        <end position="50"/>
    </location>
</feature>
<protein>
    <submittedName>
        <fullName evidence="6">Uncharacterized protein</fullName>
    </submittedName>
</protein>
<dbReference type="PhylomeDB" id="T1II12"/>
<organism evidence="6 7">
    <name type="scientific">Strigamia maritima</name>
    <name type="common">European centipede</name>
    <name type="synonym">Geophilus maritimus</name>
    <dbReference type="NCBI Taxonomy" id="126957"/>
    <lineage>
        <taxon>Eukaryota</taxon>
        <taxon>Metazoa</taxon>
        <taxon>Ecdysozoa</taxon>
        <taxon>Arthropoda</taxon>
        <taxon>Myriapoda</taxon>
        <taxon>Chilopoda</taxon>
        <taxon>Pleurostigmophora</taxon>
        <taxon>Geophilomorpha</taxon>
        <taxon>Linotaeniidae</taxon>
        <taxon>Strigamia</taxon>
    </lineage>
</organism>
<dbReference type="GO" id="GO:0005385">
    <property type="term" value="F:zinc ion transmembrane transporter activity"/>
    <property type="evidence" value="ECO:0007669"/>
    <property type="project" value="TreeGrafter"/>
</dbReference>
<dbReference type="HOGENOM" id="CLU_700803_0_0_1"/>
<dbReference type="AlphaFoldDB" id="T1II12"/>
<proteinExistence type="predicted"/>
<evidence type="ECO:0000313" key="7">
    <source>
        <dbReference type="Proteomes" id="UP000014500"/>
    </source>
</evidence>
<keyword evidence="2 5" id="KW-0812">Transmembrane</keyword>
<evidence type="ECO:0000256" key="4">
    <source>
        <dbReference type="ARBA" id="ARBA00023136"/>
    </source>
</evidence>
<dbReference type="EMBL" id="JH430071">
    <property type="status" value="NOT_ANNOTATED_CDS"/>
    <property type="molecule type" value="Genomic_DNA"/>
</dbReference>
<evidence type="ECO:0000256" key="5">
    <source>
        <dbReference type="SAM" id="Phobius"/>
    </source>
</evidence>
<keyword evidence="4 5" id="KW-0472">Membrane</keyword>
<dbReference type="PANTHER" id="PTHR11040:SF140">
    <property type="entry name" value="ZRT (ZRT), IRT- (IRT-) LIKE PROTEIN TRANSPORTER"/>
    <property type="match status" value="1"/>
</dbReference>
<keyword evidence="3 5" id="KW-1133">Transmembrane helix</keyword>
<dbReference type="Proteomes" id="UP000014500">
    <property type="component" value="Unassembled WGS sequence"/>
</dbReference>
<dbReference type="STRING" id="126957.T1II12"/>
<dbReference type="eggNOG" id="KOG4493">
    <property type="taxonomic scope" value="Eukaryota"/>
</dbReference>
<dbReference type="InterPro" id="IPR012445">
    <property type="entry name" value="ATG101"/>
</dbReference>
<keyword evidence="7" id="KW-1185">Reference proteome</keyword>
<dbReference type="Pfam" id="PF02535">
    <property type="entry name" value="Zip"/>
    <property type="match status" value="1"/>
</dbReference>
<evidence type="ECO:0000256" key="2">
    <source>
        <dbReference type="ARBA" id="ARBA00022692"/>
    </source>
</evidence>
<evidence type="ECO:0000256" key="3">
    <source>
        <dbReference type="ARBA" id="ARBA00022989"/>
    </source>
</evidence>
<reference evidence="6" key="2">
    <citation type="submission" date="2015-02" db="UniProtKB">
        <authorList>
            <consortium name="EnsemblMetazoa"/>
        </authorList>
    </citation>
    <scope>IDENTIFICATION</scope>
</reference>
<dbReference type="PANTHER" id="PTHR11040">
    <property type="entry name" value="ZINC/IRON TRANSPORTER"/>
    <property type="match status" value="1"/>
</dbReference>
<feature type="transmembrane region" description="Helical" evidence="5">
    <location>
        <begin position="71"/>
        <end position="92"/>
    </location>
</feature>
<dbReference type="Pfam" id="PF07855">
    <property type="entry name" value="ATG101"/>
    <property type="match status" value="1"/>
</dbReference>
<name>T1II12_STRMM</name>
<accession>T1II12</accession>
<evidence type="ECO:0000313" key="6">
    <source>
        <dbReference type="EnsemblMetazoa" id="SMAR000496-PA"/>
    </source>
</evidence>
<dbReference type="GO" id="GO:0006914">
    <property type="term" value="P:autophagy"/>
    <property type="evidence" value="ECO:0007669"/>
    <property type="project" value="InterPro"/>
</dbReference>
<feature type="transmembrane region" description="Helical" evidence="5">
    <location>
        <begin position="232"/>
        <end position="251"/>
    </location>
</feature>
<dbReference type="EnsemblMetazoa" id="SMAR000496-RA">
    <property type="protein sequence ID" value="SMAR000496-PA"/>
    <property type="gene ID" value="SMAR000496"/>
</dbReference>
<comment type="subcellular location">
    <subcellularLocation>
        <location evidence="1">Membrane</location>
        <topology evidence="1">Multi-pass membrane protein</topology>
    </subcellularLocation>
</comment>
<feature type="transmembrane region" description="Helical" evidence="5">
    <location>
        <begin position="112"/>
        <end position="136"/>
    </location>
</feature>